<comment type="cofactor">
    <cofactor evidence="1 6">
        <name>heme</name>
        <dbReference type="ChEBI" id="CHEBI:30413"/>
    </cofactor>
</comment>
<dbReference type="GO" id="GO:0004497">
    <property type="term" value="F:monooxygenase activity"/>
    <property type="evidence" value="ECO:0007669"/>
    <property type="project" value="UniProtKB-KW"/>
</dbReference>
<organism evidence="8 9">
    <name type="scientific">Exophiala aquamarina CBS 119918</name>
    <dbReference type="NCBI Taxonomy" id="1182545"/>
    <lineage>
        <taxon>Eukaryota</taxon>
        <taxon>Fungi</taxon>
        <taxon>Dikarya</taxon>
        <taxon>Ascomycota</taxon>
        <taxon>Pezizomycotina</taxon>
        <taxon>Eurotiomycetes</taxon>
        <taxon>Chaetothyriomycetidae</taxon>
        <taxon>Chaetothyriales</taxon>
        <taxon>Herpotrichiellaceae</taxon>
        <taxon>Exophiala</taxon>
    </lineage>
</organism>
<dbReference type="EMBL" id="AMGV01000004">
    <property type="protein sequence ID" value="KEF58613.1"/>
    <property type="molecule type" value="Genomic_DNA"/>
</dbReference>
<evidence type="ECO:0000256" key="3">
    <source>
        <dbReference type="ARBA" id="ARBA00022723"/>
    </source>
</evidence>
<proteinExistence type="inferred from homology"/>
<keyword evidence="4 7" id="KW-0560">Oxidoreductase</keyword>
<keyword evidence="7" id="KW-0503">Monooxygenase</keyword>
<keyword evidence="6 7" id="KW-0349">Heme</keyword>
<dbReference type="InterPro" id="IPR001128">
    <property type="entry name" value="Cyt_P450"/>
</dbReference>
<dbReference type="PANTHER" id="PTHR24305">
    <property type="entry name" value="CYTOCHROME P450"/>
    <property type="match status" value="1"/>
</dbReference>
<dbReference type="GeneID" id="25281456"/>
<evidence type="ECO:0008006" key="10">
    <source>
        <dbReference type="Google" id="ProtNLM"/>
    </source>
</evidence>
<sequence>MVNERTTLQKENKSIPRHVTERGIVDEMLNPVFAGTDTTGNKLTYLFYEMARHPEWKMRLHEELKRVVGDTASPEYNVIEKLPVLEAVVQEIFRLRPAAPDALMRVTPEGGAVVDGVFVPGGITVSCQALSTQRSPTIFPDPDHLQRWLNASPKALDLMREQMLLFGKGARSCLGRRIAIMEIKCALTAVSRRYKVDIGSETTDDDMQMIDHFVLIPKGQRCVLKITKL</sequence>
<dbReference type="PANTHER" id="PTHR24305:SF166">
    <property type="entry name" value="CYTOCHROME P450 12A4, MITOCHONDRIAL-RELATED"/>
    <property type="match status" value="1"/>
</dbReference>
<dbReference type="RefSeq" id="XP_013261203.1">
    <property type="nucleotide sequence ID" value="XM_013405749.1"/>
</dbReference>
<dbReference type="GO" id="GO:0005506">
    <property type="term" value="F:iron ion binding"/>
    <property type="evidence" value="ECO:0007669"/>
    <property type="project" value="InterPro"/>
</dbReference>
<dbReference type="SUPFAM" id="SSF48264">
    <property type="entry name" value="Cytochrome P450"/>
    <property type="match status" value="1"/>
</dbReference>
<dbReference type="Pfam" id="PF00067">
    <property type="entry name" value="p450"/>
    <property type="match status" value="1"/>
</dbReference>
<dbReference type="Proteomes" id="UP000027920">
    <property type="component" value="Unassembled WGS sequence"/>
</dbReference>
<evidence type="ECO:0000256" key="4">
    <source>
        <dbReference type="ARBA" id="ARBA00023002"/>
    </source>
</evidence>
<feature type="binding site" description="axial binding residue" evidence="6">
    <location>
        <position position="173"/>
    </location>
    <ligand>
        <name>heme</name>
        <dbReference type="ChEBI" id="CHEBI:30413"/>
    </ligand>
    <ligandPart>
        <name>Fe</name>
        <dbReference type="ChEBI" id="CHEBI:18248"/>
    </ligandPart>
</feature>
<evidence type="ECO:0000313" key="8">
    <source>
        <dbReference type="EMBL" id="KEF58613.1"/>
    </source>
</evidence>
<dbReference type="InterPro" id="IPR017972">
    <property type="entry name" value="Cyt_P450_CS"/>
</dbReference>
<dbReference type="HOGENOM" id="CLU_1209838_0_0_1"/>
<dbReference type="GO" id="GO:0020037">
    <property type="term" value="F:heme binding"/>
    <property type="evidence" value="ECO:0007669"/>
    <property type="project" value="InterPro"/>
</dbReference>
<dbReference type="PRINTS" id="PR00385">
    <property type="entry name" value="P450"/>
</dbReference>
<comment type="caution">
    <text evidence="8">The sequence shown here is derived from an EMBL/GenBank/DDBJ whole genome shotgun (WGS) entry which is preliminary data.</text>
</comment>
<evidence type="ECO:0000256" key="5">
    <source>
        <dbReference type="ARBA" id="ARBA00023004"/>
    </source>
</evidence>
<dbReference type="STRING" id="1182545.A0A072PH28"/>
<dbReference type="Gene3D" id="1.10.630.10">
    <property type="entry name" value="Cytochrome P450"/>
    <property type="match status" value="1"/>
</dbReference>
<dbReference type="VEuPathDB" id="FungiDB:A1O9_06539"/>
<keyword evidence="5 6" id="KW-0408">Iron</keyword>
<keyword evidence="3 6" id="KW-0479">Metal-binding</keyword>
<dbReference type="InterPro" id="IPR050121">
    <property type="entry name" value="Cytochrome_P450_monoxygenase"/>
</dbReference>
<evidence type="ECO:0000256" key="6">
    <source>
        <dbReference type="PIRSR" id="PIRSR602401-1"/>
    </source>
</evidence>
<dbReference type="GO" id="GO:0016705">
    <property type="term" value="F:oxidoreductase activity, acting on paired donors, with incorporation or reduction of molecular oxygen"/>
    <property type="evidence" value="ECO:0007669"/>
    <property type="project" value="InterPro"/>
</dbReference>
<keyword evidence="9" id="KW-1185">Reference proteome</keyword>
<dbReference type="PROSITE" id="PS00086">
    <property type="entry name" value="CYTOCHROME_P450"/>
    <property type="match status" value="1"/>
</dbReference>
<name>A0A072PH28_9EURO</name>
<evidence type="ECO:0000256" key="2">
    <source>
        <dbReference type="ARBA" id="ARBA00010617"/>
    </source>
</evidence>
<dbReference type="InterPro" id="IPR002401">
    <property type="entry name" value="Cyt_P450_E_grp-I"/>
</dbReference>
<gene>
    <name evidence="8" type="ORF">A1O9_06539</name>
</gene>
<accession>A0A072PH28</accession>
<evidence type="ECO:0000313" key="9">
    <source>
        <dbReference type="Proteomes" id="UP000027920"/>
    </source>
</evidence>
<reference evidence="8 9" key="1">
    <citation type="submission" date="2013-03" db="EMBL/GenBank/DDBJ databases">
        <title>The Genome Sequence of Exophiala aquamarina CBS 119918.</title>
        <authorList>
            <consortium name="The Broad Institute Genomics Platform"/>
            <person name="Cuomo C."/>
            <person name="de Hoog S."/>
            <person name="Gorbushina A."/>
            <person name="Walker B."/>
            <person name="Young S.K."/>
            <person name="Zeng Q."/>
            <person name="Gargeya S."/>
            <person name="Fitzgerald M."/>
            <person name="Haas B."/>
            <person name="Abouelleil A."/>
            <person name="Allen A.W."/>
            <person name="Alvarado L."/>
            <person name="Arachchi H.M."/>
            <person name="Berlin A.M."/>
            <person name="Chapman S.B."/>
            <person name="Gainer-Dewar J."/>
            <person name="Goldberg J."/>
            <person name="Griggs A."/>
            <person name="Gujja S."/>
            <person name="Hansen M."/>
            <person name="Howarth C."/>
            <person name="Imamovic A."/>
            <person name="Ireland A."/>
            <person name="Larimer J."/>
            <person name="McCowan C."/>
            <person name="Murphy C."/>
            <person name="Pearson M."/>
            <person name="Poon T.W."/>
            <person name="Priest M."/>
            <person name="Roberts A."/>
            <person name="Saif S."/>
            <person name="Shea T."/>
            <person name="Sisk P."/>
            <person name="Sykes S."/>
            <person name="Wortman J."/>
            <person name="Nusbaum C."/>
            <person name="Birren B."/>
        </authorList>
    </citation>
    <scope>NUCLEOTIDE SEQUENCE [LARGE SCALE GENOMIC DNA]</scope>
    <source>
        <strain evidence="8 9">CBS 119918</strain>
    </source>
</reference>
<dbReference type="OrthoDB" id="1470350at2759"/>
<dbReference type="InterPro" id="IPR036396">
    <property type="entry name" value="Cyt_P450_sf"/>
</dbReference>
<evidence type="ECO:0000256" key="1">
    <source>
        <dbReference type="ARBA" id="ARBA00001971"/>
    </source>
</evidence>
<dbReference type="PRINTS" id="PR00463">
    <property type="entry name" value="EP450I"/>
</dbReference>
<dbReference type="AlphaFoldDB" id="A0A072PH28"/>
<comment type="similarity">
    <text evidence="2 7">Belongs to the cytochrome P450 family.</text>
</comment>
<evidence type="ECO:0000256" key="7">
    <source>
        <dbReference type="RuleBase" id="RU000461"/>
    </source>
</evidence>
<protein>
    <recommendedName>
        <fullName evidence="10">Cytochrome P450 oxidoreductase</fullName>
    </recommendedName>
</protein>